<dbReference type="AlphaFoldDB" id="V6Z3N5"/>
<accession>V6Z3N5</accession>
<organism evidence="3 4">
    <name type="scientific">Streptococcus agalactiae LMG 14747</name>
    <dbReference type="NCBI Taxonomy" id="1154860"/>
    <lineage>
        <taxon>Bacteria</taxon>
        <taxon>Bacillati</taxon>
        <taxon>Bacillota</taxon>
        <taxon>Bacilli</taxon>
        <taxon>Lactobacillales</taxon>
        <taxon>Streptococcaceae</taxon>
        <taxon>Streptococcus</taxon>
    </lineage>
</organism>
<evidence type="ECO:0000313" key="3">
    <source>
        <dbReference type="EMBL" id="ESV54866.1"/>
    </source>
</evidence>
<keyword evidence="2" id="KW-0472">Membrane</keyword>
<keyword evidence="2" id="KW-1133">Transmembrane helix</keyword>
<evidence type="ECO:0000313" key="4">
    <source>
        <dbReference type="Proteomes" id="UP000018482"/>
    </source>
</evidence>
<dbReference type="Proteomes" id="UP000018482">
    <property type="component" value="Unassembled WGS sequence"/>
</dbReference>
<proteinExistence type="predicted"/>
<protein>
    <submittedName>
        <fullName evidence="3">PrgI family protein</fullName>
    </submittedName>
</protein>
<keyword evidence="2" id="KW-0812">Transmembrane</keyword>
<gene>
    <name evidence="3" type="ORF">SAG0136_06410</name>
</gene>
<sequence length="133" mass="15468">MAQKLGSEFLRPFDQEERPIFLGRTKRQLIVTTGLGVSIALSIGLYLIHFPMIITYILLGVILAPILLYGSKKDLELKERYRFLFTIQKRSYQTDYHYKEVNKRDAFQSQFGVTEVDQTRQSEKKTSETQSQA</sequence>
<feature type="region of interest" description="Disordered" evidence="1">
    <location>
        <begin position="114"/>
        <end position="133"/>
    </location>
</feature>
<comment type="caution">
    <text evidence="3">The sequence shown here is derived from an EMBL/GenBank/DDBJ whole genome shotgun (WGS) entry which is preliminary data.</text>
</comment>
<evidence type="ECO:0000256" key="2">
    <source>
        <dbReference type="SAM" id="Phobius"/>
    </source>
</evidence>
<evidence type="ECO:0000256" key="1">
    <source>
        <dbReference type="SAM" id="MobiDB-lite"/>
    </source>
</evidence>
<feature type="transmembrane region" description="Helical" evidence="2">
    <location>
        <begin position="53"/>
        <end position="70"/>
    </location>
</feature>
<feature type="transmembrane region" description="Helical" evidence="2">
    <location>
        <begin position="29"/>
        <end position="47"/>
    </location>
</feature>
<reference evidence="3 4" key="1">
    <citation type="submission" date="2013-05" db="EMBL/GenBank/DDBJ databases">
        <authorList>
            <person name="Richards V.P."/>
            <person name="Durkin S.A.S."/>
            <person name="Kim M."/>
            <person name="Pavinski Bitar P.D."/>
            <person name="Stanhope M.J."/>
            <person name="Town C.D."/>
            <person name="Venter J.C."/>
        </authorList>
    </citation>
    <scope>NUCLEOTIDE SEQUENCE [LARGE SCALE GENOMIC DNA]</scope>
    <source>
        <strain evidence="3 4">LMG 14747</strain>
    </source>
</reference>
<feature type="compositionally biased region" description="Basic and acidic residues" evidence="1">
    <location>
        <begin position="117"/>
        <end position="127"/>
    </location>
</feature>
<name>V6Z3N5_STRAG</name>
<dbReference type="EMBL" id="ANQC01000094">
    <property type="protein sequence ID" value="ESV54866.1"/>
    <property type="molecule type" value="Genomic_DNA"/>
</dbReference>